<dbReference type="EMBL" id="JAYWIO010000002">
    <property type="protein sequence ID" value="KAK7280958.1"/>
    <property type="molecule type" value="Genomic_DNA"/>
</dbReference>
<reference evidence="1 2" key="1">
    <citation type="submission" date="2024-01" db="EMBL/GenBank/DDBJ databases">
        <title>The genomes of 5 underutilized Papilionoideae crops provide insights into root nodulation and disease resistanc.</title>
        <authorList>
            <person name="Yuan L."/>
        </authorList>
    </citation>
    <scope>NUCLEOTIDE SEQUENCE [LARGE SCALE GENOMIC DNA]</scope>
    <source>
        <strain evidence="1">ZHUSHIDOU_FW_LH</strain>
        <tissue evidence="1">Leaf</tissue>
    </source>
</reference>
<accession>A0AAN9IHD7</accession>
<gene>
    <name evidence="1" type="ORF">RIF29_08554</name>
</gene>
<proteinExistence type="predicted"/>
<protein>
    <submittedName>
        <fullName evidence="1">Uncharacterized protein</fullName>
    </submittedName>
</protein>
<organism evidence="1 2">
    <name type="scientific">Crotalaria pallida</name>
    <name type="common">Smooth rattlebox</name>
    <name type="synonym">Crotalaria striata</name>
    <dbReference type="NCBI Taxonomy" id="3830"/>
    <lineage>
        <taxon>Eukaryota</taxon>
        <taxon>Viridiplantae</taxon>
        <taxon>Streptophyta</taxon>
        <taxon>Embryophyta</taxon>
        <taxon>Tracheophyta</taxon>
        <taxon>Spermatophyta</taxon>
        <taxon>Magnoliopsida</taxon>
        <taxon>eudicotyledons</taxon>
        <taxon>Gunneridae</taxon>
        <taxon>Pentapetalae</taxon>
        <taxon>rosids</taxon>
        <taxon>fabids</taxon>
        <taxon>Fabales</taxon>
        <taxon>Fabaceae</taxon>
        <taxon>Papilionoideae</taxon>
        <taxon>50 kb inversion clade</taxon>
        <taxon>genistoids sensu lato</taxon>
        <taxon>core genistoids</taxon>
        <taxon>Crotalarieae</taxon>
        <taxon>Crotalaria</taxon>
    </lineage>
</organism>
<name>A0AAN9IHD7_CROPI</name>
<evidence type="ECO:0000313" key="1">
    <source>
        <dbReference type="EMBL" id="KAK7280958.1"/>
    </source>
</evidence>
<evidence type="ECO:0000313" key="2">
    <source>
        <dbReference type="Proteomes" id="UP001372338"/>
    </source>
</evidence>
<dbReference type="AlphaFoldDB" id="A0AAN9IHD7"/>
<comment type="caution">
    <text evidence="1">The sequence shown here is derived from an EMBL/GenBank/DDBJ whole genome shotgun (WGS) entry which is preliminary data.</text>
</comment>
<sequence>MADQNSRIYGWCPSNDYQVHEVTQPALRKRFDHRPRHNKGHVAFKTNDNNEEQVAQVKVVEASNSPVPEIETTFKPKKHNGFESVDQLADSFIKNERKRIELARLISMKGGAI</sequence>
<dbReference type="Proteomes" id="UP001372338">
    <property type="component" value="Unassembled WGS sequence"/>
</dbReference>
<keyword evidence="2" id="KW-1185">Reference proteome</keyword>